<keyword evidence="3 10" id="KW-0813">Transport</keyword>
<comment type="similarity">
    <text evidence="2 10">Belongs to the ExbD/TolR family.</text>
</comment>
<organism evidence="12 13">
    <name type="scientific">Desulfuromonas versatilis</name>
    <dbReference type="NCBI Taxonomy" id="2802975"/>
    <lineage>
        <taxon>Bacteria</taxon>
        <taxon>Pseudomonadati</taxon>
        <taxon>Thermodesulfobacteriota</taxon>
        <taxon>Desulfuromonadia</taxon>
        <taxon>Desulfuromonadales</taxon>
        <taxon>Desulfuromonadaceae</taxon>
        <taxon>Desulfuromonas</taxon>
    </lineage>
</organism>
<evidence type="ECO:0000256" key="1">
    <source>
        <dbReference type="ARBA" id="ARBA00004249"/>
    </source>
</evidence>
<keyword evidence="8 11" id="KW-1133">Transmembrane helix</keyword>
<keyword evidence="7 10" id="KW-0653">Protein transport</keyword>
<dbReference type="Gene3D" id="3.30.420.270">
    <property type="match status" value="1"/>
</dbReference>
<accession>A0ABM8HXF7</accession>
<dbReference type="PANTHER" id="PTHR30558">
    <property type="entry name" value="EXBD MEMBRANE COMPONENT OF PMF-DRIVEN MACROMOLECULE IMPORT SYSTEM"/>
    <property type="match status" value="1"/>
</dbReference>
<keyword evidence="13" id="KW-1185">Reference proteome</keyword>
<dbReference type="EMBL" id="AP024355">
    <property type="protein sequence ID" value="BCR07033.1"/>
    <property type="molecule type" value="Genomic_DNA"/>
</dbReference>
<dbReference type="Proteomes" id="UP001319827">
    <property type="component" value="Chromosome"/>
</dbReference>
<reference evidence="12 13" key="1">
    <citation type="journal article" date="2016" name="C (Basel)">
        <title>Selective Growth of and Electricity Production by Marine Exoelectrogenic Bacteria in Self-Aggregated Hydrogel of Microbially Reduced Graphene Oxide.</title>
        <authorList>
            <person name="Yoshida N."/>
            <person name="Goto Y."/>
            <person name="Miyata Y."/>
        </authorList>
    </citation>
    <scope>NUCLEOTIDE SEQUENCE [LARGE SCALE GENOMIC DNA]</scope>
    <source>
        <strain evidence="12 13">NIT-T3</strain>
    </source>
</reference>
<dbReference type="PANTHER" id="PTHR30558:SF12">
    <property type="entry name" value="BIOPOLYMER TRANSPORT PROTEIN EXBD"/>
    <property type="match status" value="1"/>
</dbReference>
<evidence type="ECO:0000313" key="12">
    <source>
        <dbReference type="EMBL" id="BCR07033.1"/>
    </source>
</evidence>
<sequence length="140" mass="15252">MEVGRRDSSGRSTLSQINVTPFVDVMLVLLIIFMVTAPMMEKGVDVNLPEVQNAPNLAAAKEPLVVTVEKNGAISLGRSKVETPAKLIPVLQQVLKDRKEKEVFLEADREVPYGKVVQVMAAIRQAGVDKLGMVAQEPKS</sequence>
<dbReference type="InterPro" id="IPR003400">
    <property type="entry name" value="ExbD"/>
</dbReference>
<gene>
    <name evidence="12" type="ORF">DESUT3_41020</name>
</gene>
<evidence type="ECO:0000256" key="6">
    <source>
        <dbReference type="ARBA" id="ARBA00022692"/>
    </source>
</evidence>
<keyword evidence="6 10" id="KW-0812">Transmembrane</keyword>
<dbReference type="Pfam" id="PF02472">
    <property type="entry name" value="ExbD"/>
    <property type="match status" value="1"/>
</dbReference>
<proteinExistence type="inferred from homology"/>
<evidence type="ECO:0000256" key="5">
    <source>
        <dbReference type="ARBA" id="ARBA00022519"/>
    </source>
</evidence>
<dbReference type="NCBIfam" id="TIGR02801">
    <property type="entry name" value="tolR"/>
    <property type="match status" value="1"/>
</dbReference>
<evidence type="ECO:0000256" key="11">
    <source>
        <dbReference type="SAM" id="Phobius"/>
    </source>
</evidence>
<keyword evidence="5" id="KW-0997">Cell inner membrane</keyword>
<evidence type="ECO:0000256" key="4">
    <source>
        <dbReference type="ARBA" id="ARBA00022475"/>
    </source>
</evidence>
<keyword evidence="9 11" id="KW-0472">Membrane</keyword>
<dbReference type="InterPro" id="IPR014168">
    <property type="entry name" value="Tol-Pal_TolR"/>
</dbReference>
<keyword evidence="4" id="KW-1003">Cell membrane</keyword>
<evidence type="ECO:0000256" key="8">
    <source>
        <dbReference type="ARBA" id="ARBA00022989"/>
    </source>
</evidence>
<evidence type="ECO:0000256" key="3">
    <source>
        <dbReference type="ARBA" id="ARBA00022448"/>
    </source>
</evidence>
<evidence type="ECO:0000256" key="2">
    <source>
        <dbReference type="ARBA" id="ARBA00005811"/>
    </source>
</evidence>
<comment type="subcellular location">
    <subcellularLocation>
        <location evidence="1">Cell inner membrane</location>
        <topology evidence="1">Single-pass type II membrane protein</topology>
    </subcellularLocation>
    <subcellularLocation>
        <location evidence="10">Cell membrane</location>
        <topology evidence="10">Single-pass type II membrane protein</topology>
    </subcellularLocation>
</comment>
<reference evidence="12 13" key="2">
    <citation type="journal article" date="2021" name="Int. J. Syst. Evol. Microbiol.">
        <title>Isolation and Polyphasic Characterization of Desulfuromonas versatilis sp. Nov., an Electrogenic Bacteria Capable of Versatile Metabolism Isolated from a Graphene Oxide-Reducing Enrichment Culture.</title>
        <authorList>
            <person name="Xie L."/>
            <person name="Yoshida N."/>
            <person name="Ishii S."/>
            <person name="Meng L."/>
        </authorList>
    </citation>
    <scope>NUCLEOTIDE SEQUENCE [LARGE SCALE GENOMIC DNA]</scope>
    <source>
        <strain evidence="12 13">NIT-T3</strain>
    </source>
</reference>
<dbReference type="RefSeq" id="WP_221250403.1">
    <property type="nucleotide sequence ID" value="NZ_AP024355.1"/>
</dbReference>
<evidence type="ECO:0000313" key="13">
    <source>
        <dbReference type="Proteomes" id="UP001319827"/>
    </source>
</evidence>
<feature type="transmembrane region" description="Helical" evidence="11">
    <location>
        <begin position="21"/>
        <end position="40"/>
    </location>
</feature>
<protein>
    <submittedName>
        <fullName evidence="12">Protein TolR</fullName>
    </submittedName>
</protein>
<name>A0ABM8HXF7_9BACT</name>
<evidence type="ECO:0000256" key="10">
    <source>
        <dbReference type="RuleBase" id="RU003879"/>
    </source>
</evidence>
<evidence type="ECO:0000256" key="7">
    <source>
        <dbReference type="ARBA" id="ARBA00022927"/>
    </source>
</evidence>
<evidence type="ECO:0000256" key="9">
    <source>
        <dbReference type="ARBA" id="ARBA00023136"/>
    </source>
</evidence>